<dbReference type="AlphaFoldDB" id="A0A9W6L692"/>
<keyword evidence="1" id="KW-0812">Transmembrane</keyword>
<feature type="transmembrane region" description="Helical" evidence="1">
    <location>
        <begin position="47"/>
        <end position="70"/>
    </location>
</feature>
<protein>
    <submittedName>
        <fullName evidence="2">Uncharacterized protein</fullName>
    </submittedName>
</protein>
<accession>A0A9W6L692</accession>
<reference evidence="2" key="2">
    <citation type="submission" date="2023-01" db="EMBL/GenBank/DDBJ databases">
        <authorList>
            <person name="Sun Q."/>
            <person name="Evtushenko L."/>
        </authorList>
    </citation>
    <scope>NUCLEOTIDE SEQUENCE</scope>
    <source>
        <strain evidence="2">VKM Ac-1069</strain>
    </source>
</reference>
<keyword evidence="1" id="KW-1133">Transmembrane helix</keyword>
<organism evidence="2 3">
    <name type="scientific">Pseudonocardia halophobica</name>
    <dbReference type="NCBI Taxonomy" id="29401"/>
    <lineage>
        <taxon>Bacteria</taxon>
        <taxon>Bacillati</taxon>
        <taxon>Actinomycetota</taxon>
        <taxon>Actinomycetes</taxon>
        <taxon>Pseudonocardiales</taxon>
        <taxon>Pseudonocardiaceae</taxon>
        <taxon>Pseudonocardia</taxon>
    </lineage>
</organism>
<dbReference type="EMBL" id="BSFQ01000017">
    <property type="protein sequence ID" value="GLL12860.1"/>
    <property type="molecule type" value="Genomic_DNA"/>
</dbReference>
<evidence type="ECO:0000313" key="3">
    <source>
        <dbReference type="Proteomes" id="UP001143463"/>
    </source>
</evidence>
<keyword evidence="1" id="KW-0472">Membrane</keyword>
<proteinExistence type="predicted"/>
<evidence type="ECO:0000256" key="1">
    <source>
        <dbReference type="SAM" id="Phobius"/>
    </source>
</evidence>
<dbReference type="Proteomes" id="UP001143463">
    <property type="component" value="Unassembled WGS sequence"/>
</dbReference>
<feature type="transmembrane region" description="Helical" evidence="1">
    <location>
        <begin position="82"/>
        <end position="101"/>
    </location>
</feature>
<reference evidence="2" key="1">
    <citation type="journal article" date="2014" name="Int. J. Syst. Evol. Microbiol.">
        <title>Complete genome sequence of Corynebacterium casei LMG S-19264T (=DSM 44701T), isolated from a smear-ripened cheese.</title>
        <authorList>
            <consortium name="US DOE Joint Genome Institute (JGI-PGF)"/>
            <person name="Walter F."/>
            <person name="Albersmeier A."/>
            <person name="Kalinowski J."/>
            <person name="Ruckert C."/>
        </authorList>
    </citation>
    <scope>NUCLEOTIDE SEQUENCE</scope>
    <source>
        <strain evidence="2">VKM Ac-1069</strain>
    </source>
</reference>
<dbReference type="RefSeq" id="WP_037043107.1">
    <property type="nucleotide sequence ID" value="NZ_BAAAUZ010000009.1"/>
</dbReference>
<evidence type="ECO:0000313" key="2">
    <source>
        <dbReference type="EMBL" id="GLL12860.1"/>
    </source>
</evidence>
<name>A0A9W6L692_9PSEU</name>
<sequence>MSRQRRVAVTSPQTRVALAARRGVSAVPRSLTGEELRAAARIRRRQLRIAASTLAAAALLLVGLPVLLGVVPVELRLGPVPVVWIAVALLPYPVLAGLAHWQLRRAERTEDGTERGDAGSRAR</sequence>
<keyword evidence="3" id="KW-1185">Reference proteome</keyword>
<comment type="caution">
    <text evidence="2">The sequence shown here is derived from an EMBL/GenBank/DDBJ whole genome shotgun (WGS) entry which is preliminary data.</text>
</comment>
<gene>
    <name evidence="2" type="ORF">GCM10017577_40020</name>
</gene>